<accession>A0A0V0RAR2</accession>
<evidence type="ECO:0000313" key="1">
    <source>
        <dbReference type="EMBL" id="KRX11288.1"/>
    </source>
</evidence>
<evidence type="ECO:0000313" key="2">
    <source>
        <dbReference type="Proteomes" id="UP000054630"/>
    </source>
</evidence>
<dbReference type="Proteomes" id="UP000054630">
    <property type="component" value="Unassembled WGS sequence"/>
</dbReference>
<dbReference type="OrthoDB" id="10359407at2759"/>
<protein>
    <submittedName>
        <fullName evidence="1">Uncharacterized protein</fullName>
    </submittedName>
</protein>
<proteinExistence type="predicted"/>
<name>A0A0V0RAR2_9BILA</name>
<sequence length="31" mass="3837">MNFRYKCYYDDEYCLEDISQHVFIFLSSGSY</sequence>
<keyword evidence="2" id="KW-1185">Reference proteome</keyword>
<dbReference type="EMBL" id="JYDL01002694">
    <property type="protein sequence ID" value="KRX11288.1"/>
    <property type="molecule type" value="Genomic_DNA"/>
</dbReference>
<organism evidence="1 2">
    <name type="scientific">Trichinella nelsoni</name>
    <dbReference type="NCBI Taxonomy" id="6336"/>
    <lineage>
        <taxon>Eukaryota</taxon>
        <taxon>Metazoa</taxon>
        <taxon>Ecdysozoa</taxon>
        <taxon>Nematoda</taxon>
        <taxon>Enoplea</taxon>
        <taxon>Dorylaimia</taxon>
        <taxon>Trichinellida</taxon>
        <taxon>Trichinellidae</taxon>
        <taxon>Trichinella</taxon>
    </lineage>
</organism>
<reference evidence="1 2" key="1">
    <citation type="submission" date="2015-01" db="EMBL/GenBank/DDBJ databases">
        <title>Evolution of Trichinella species and genotypes.</title>
        <authorList>
            <person name="Korhonen P.K."/>
            <person name="Edoardo P."/>
            <person name="Giuseppe L.R."/>
            <person name="Gasser R.B."/>
        </authorList>
    </citation>
    <scope>NUCLEOTIDE SEQUENCE [LARGE SCALE GENOMIC DNA]</scope>
    <source>
        <strain evidence="1">ISS37</strain>
    </source>
</reference>
<comment type="caution">
    <text evidence="1">The sequence shown here is derived from an EMBL/GenBank/DDBJ whole genome shotgun (WGS) entry which is preliminary data.</text>
</comment>
<dbReference type="AlphaFoldDB" id="A0A0V0RAR2"/>
<gene>
    <name evidence="1" type="ORF">T07_7806</name>
</gene>